<dbReference type="NCBIfam" id="TIGR00665">
    <property type="entry name" value="DnaB"/>
    <property type="match status" value="1"/>
</dbReference>
<dbReference type="GO" id="GO:0006269">
    <property type="term" value="P:DNA replication, synthesis of primer"/>
    <property type="evidence" value="ECO:0007669"/>
    <property type="project" value="UniProtKB-UniRule"/>
</dbReference>
<evidence type="ECO:0000256" key="9">
    <source>
        <dbReference type="ARBA" id="ARBA00023235"/>
    </source>
</evidence>
<keyword evidence="13" id="KW-0934">Plastid</keyword>
<dbReference type="InterPro" id="IPR027417">
    <property type="entry name" value="P-loop_NTPase"/>
</dbReference>
<dbReference type="EC" id="5.6.2.3" evidence="11"/>
<dbReference type="InterPro" id="IPR003593">
    <property type="entry name" value="AAA+_ATPase"/>
</dbReference>
<dbReference type="PROSITE" id="PS51199">
    <property type="entry name" value="SF4_HELICASE"/>
    <property type="match status" value="1"/>
</dbReference>
<keyword evidence="5 11" id="KW-0378">Hydrolase</keyword>
<dbReference type="GO" id="GO:0005829">
    <property type="term" value="C:cytosol"/>
    <property type="evidence" value="ECO:0007669"/>
    <property type="project" value="TreeGrafter"/>
</dbReference>
<dbReference type="InterPro" id="IPR016136">
    <property type="entry name" value="DNA_helicase_N/primase_C"/>
</dbReference>
<evidence type="ECO:0000256" key="11">
    <source>
        <dbReference type="RuleBase" id="RU362085"/>
    </source>
</evidence>
<keyword evidence="7 11" id="KW-0067">ATP-binding</keyword>
<dbReference type="FunFam" id="3.40.50.300:FF:001761">
    <property type="entry name" value="Replicative DNA helicase"/>
    <property type="match status" value="1"/>
</dbReference>
<dbReference type="Pfam" id="PF03796">
    <property type="entry name" value="DnaB_C"/>
    <property type="match status" value="1"/>
</dbReference>
<dbReference type="RefSeq" id="YP_009497710.1">
    <property type="nucleotide sequence ID" value="NC_038009.1"/>
</dbReference>
<name>A0A2U9NTF6_9STRA</name>
<dbReference type="GO" id="GO:0043139">
    <property type="term" value="F:5'-3' DNA helicase activity"/>
    <property type="evidence" value="ECO:0007669"/>
    <property type="project" value="UniProtKB-EC"/>
</dbReference>
<dbReference type="PANTHER" id="PTHR30153">
    <property type="entry name" value="REPLICATIVE DNA HELICASE DNAB"/>
    <property type="match status" value="1"/>
</dbReference>
<geneLocation type="chloroplast" evidence="13"/>
<dbReference type="Gene3D" id="3.40.50.300">
    <property type="entry name" value="P-loop containing nucleotide triphosphate hydrolases"/>
    <property type="match status" value="1"/>
</dbReference>
<evidence type="ECO:0000256" key="8">
    <source>
        <dbReference type="ARBA" id="ARBA00023125"/>
    </source>
</evidence>
<dbReference type="GO" id="GO:0016887">
    <property type="term" value="F:ATP hydrolysis activity"/>
    <property type="evidence" value="ECO:0007669"/>
    <property type="project" value="RHEA"/>
</dbReference>
<proteinExistence type="inferred from homology"/>
<protein>
    <recommendedName>
        <fullName evidence="11">Replicative DNA helicase</fullName>
        <ecNumber evidence="11">5.6.2.3</ecNumber>
    </recommendedName>
</protein>
<dbReference type="GO" id="GO:0003677">
    <property type="term" value="F:DNA binding"/>
    <property type="evidence" value="ECO:0007669"/>
    <property type="project" value="UniProtKB-UniRule"/>
</dbReference>
<keyword evidence="6 11" id="KW-0347">Helicase</keyword>
<comment type="catalytic activity">
    <reaction evidence="10 11">
        <text>ATP + H2O = ADP + phosphate + H(+)</text>
        <dbReference type="Rhea" id="RHEA:13065"/>
        <dbReference type="ChEBI" id="CHEBI:15377"/>
        <dbReference type="ChEBI" id="CHEBI:15378"/>
        <dbReference type="ChEBI" id="CHEBI:30616"/>
        <dbReference type="ChEBI" id="CHEBI:43474"/>
        <dbReference type="ChEBI" id="CHEBI:456216"/>
        <dbReference type="EC" id="5.6.2.3"/>
    </reaction>
</comment>
<keyword evidence="4 11" id="KW-0547">Nucleotide-binding</keyword>
<gene>
    <name evidence="13" type="primary">dnaB</name>
</gene>
<evidence type="ECO:0000256" key="1">
    <source>
        <dbReference type="ARBA" id="ARBA00008428"/>
    </source>
</evidence>
<dbReference type="SMART" id="SM00382">
    <property type="entry name" value="AAA"/>
    <property type="match status" value="1"/>
</dbReference>
<dbReference type="Gene3D" id="1.10.860.10">
    <property type="entry name" value="DNAb Helicase, Chain A"/>
    <property type="match status" value="1"/>
</dbReference>
<evidence type="ECO:0000313" key="13">
    <source>
        <dbReference type="EMBL" id="AWT40423.1"/>
    </source>
</evidence>
<evidence type="ECO:0000256" key="4">
    <source>
        <dbReference type="ARBA" id="ARBA00022741"/>
    </source>
</evidence>
<evidence type="ECO:0000256" key="10">
    <source>
        <dbReference type="ARBA" id="ARBA00048954"/>
    </source>
</evidence>
<dbReference type="InterPro" id="IPR007692">
    <property type="entry name" value="DNA_helicase_DnaB"/>
</dbReference>
<evidence type="ECO:0000256" key="2">
    <source>
        <dbReference type="ARBA" id="ARBA00022515"/>
    </source>
</evidence>
<dbReference type="GeneID" id="36960372"/>
<keyword evidence="2 11" id="KW-0639">Primosome</keyword>
<comment type="similarity">
    <text evidence="1 11">Belongs to the helicase family. DnaB subfamily.</text>
</comment>
<dbReference type="SUPFAM" id="SSF52540">
    <property type="entry name" value="P-loop containing nucleoside triphosphate hydrolases"/>
    <property type="match status" value="1"/>
</dbReference>
<evidence type="ECO:0000256" key="7">
    <source>
        <dbReference type="ARBA" id="ARBA00022840"/>
    </source>
</evidence>
<accession>A0A2U9NTF6</accession>
<sequence>MKKFNPSNIKSTTEKYLPHNFLAEKIILSSLLISSETIEIALRTIRPETFYFKNHQDLYNVIINMYNKKVHIDIITLHSFLQDNGMLEQIGGTKVLIELINQIPNLVYFEDYIKLIQDKFIRRSLIKLGYEIINSSYITNIPLENIFKDIETELFTIRNKIQKSTISNTSELLSTVFSELKTKSLNPSLSGLSSGFYDLDSFTQGFQKSDLIIIAGRPSMGKTALCLNIAVNVIKNSKLPVLFFSLEMSKEQLTYRLLTTETNINSMRLKSGNLYKEDWIKLNSVIKNLSTLPLFIDDTPNLTIQEIKSKVTKIIFEQNQIGLIIIDYLQLMENIRFKTESRAQELSQITRFLKILAREFQVPIIALSQLSRNVENRTNKRPILSDLRESGSIEQDADLVLMLYRDSYYNSPIQKNKEKSNLNNIVELIIAKHRNGPIGTIELEFDAKNTKFLNCKKEI</sequence>
<evidence type="ECO:0000259" key="12">
    <source>
        <dbReference type="PROSITE" id="PS51199"/>
    </source>
</evidence>
<dbReference type="Pfam" id="PF00772">
    <property type="entry name" value="DnaB"/>
    <property type="match status" value="1"/>
</dbReference>
<organism evidence="13">
    <name type="scientific">Acanthoceras zachariasii</name>
    <dbReference type="NCBI Taxonomy" id="451788"/>
    <lineage>
        <taxon>Eukaryota</taxon>
        <taxon>Sar</taxon>
        <taxon>Stramenopiles</taxon>
        <taxon>Ochrophyta</taxon>
        <taxon>Bacillariophyta</taxon>
        <taxon>Coscinodiscophyceae</taxon>
        <taxon>Chaetocerotophycidae</taxon>
        <taxon>Chaetocerotales</taxon>
        <taxon>Acanthocerataceae</taxon>
        <taxon>Acanthoceras</taxon>
    </lineage>
</organism>
<dbReference type="CDD" id="cd00984">
    <property type="entry name" value="DnaB_C"/>
    <property type="match status" value="1"/>
</dbReference>
<dbReference type="PANTHER" id="PTHR30153:SF2">
    <property type="entry name" value="REPLICATIVE DNA HELICASE"/>
    <property type="match status" value="1"/>
</dbReference>
<keyword evidence="3 11" id="KW-0235">DNA replication</keyword>
<dbReference type="InterPro" id="IPR007693">
    <property type="entry name" value="DNA_helicase_DnaB-like_N"/>
</dbReference>
<keyword evidence="8 11" id="KW-0238">DNA-binding</keyword>
<feature type="domain" description="SF4 helicase" evidence="12">
    <location>
        <begin position="185"/>
        <end position="459"/>
    </location>
</feature>
<dbReference type="GO" id="GO:0005524">
    <property type="term" value="F:ATP binding"/>
    <property type="evidence" value="ECO:0007669"/>
    <property type="project" value="UniProtKB-UniRule"/>
</dbReference>
<evidence type="ECO:0000256" key="3">
    <source>
        <dbReference type="ARBA" id="ARBA00022705"/>
    </source>
</evidence>
<dbReference type="InterPro" id="IPR036185">
    <property type="entry name" value="DNA_heli_DnaB-like_N_sf"/>
</dbReference>
<keyword evidence="13" id="KW-0150">Chloroplast</keyword>
<comment type="function">
    <text evidence="11">The main replicative DNA helicase, it participates in initiation and elongation during chromosome replication. Travels ahead of the DNA replisome, separating dsDNA into templates for DNA synthesis. A processive ATP-dependent 5'-3' DNA helicase it has DNA-dependent ATPase activity.</text>
</comment>
<reference evidence="13" key="1">
    <citation type="journal article" date="2018" name="Adv. Bot. Res.">
        <title>Evolution of the Plastid Genomes in Diatoms.</title>
        <authorList>
            <person name="Yu M."/>
            <person name="Ashworth M.P."/>
            <person name="Hajrah N.H."/>
            <person name="Khiyami M.A."/>
            <person name="Sabir M.J."/>
            <person name="Alhebshi A.M."/>
            <person name="Al-Malki A.L."/>
            <person name="Sabir J.S.M."/>
            <person name="Theriot E.C."/>
            <person name="Jansen R.K."/>
        </authorList>
    </citation>
    <scope>NUCLEOTIDE SEQUENCE</scope>
</reference>
<dbReference type="AlphaFoldDB" id="A0A2U9NTF6"/>
<dbReference type="EMBL" id="MG755808">
    <property type="protein sequence ID" value="AWT40423.1"/>
    <property type="molecule type" value="Genomic_DNA"/>
</dbReference>
<dbReference type="SUPFAM" id="SSF48024">
    <property type="entry name" value="N-terminal domain of DnaB helicase"/>
    <property type="match status" value="1"/>
</dbReference>
<dbReference type="InterPro" id="IPR007694">
    <property type="entry name" value="DNA_helicase_DnaB-like_C"/>
</dbReference>
<evidence type="ECO:0000256" key="6">
    <source>
        <dbReference type="ARBA" id="ARBA00022806"/>
    </source>
</evidence>
<keyword evidence="9" id="KW-0413">Isomerase</keyword>
<evidence type="ECO:0000256" key="5">
    <source>
        <dbReference type="ARBA" id="ARBA00022801"/>
    </source>
</evidence>